<proteinExistence type="inferred from homology"/>
<dbReference type="InterPro" id="IPR024654">
    <property type="entry name" value="Calcineurin-like_PHP_lpxH"/>
</dbReference>
<accession>A0A2G9YTF7</accession>
<dbReference type="Pfam" id="PF12850">
    <property type="entry name" value="Metallophos_2"/>
    <property type="match status" value="1"/>
</dbReference>
<dbReference type="Proteomes" id="UP000229054">
    <property type="component" value="Unassembled WGS sequence"/>
</dbReference>
<evidence type="ECO:0000313" key="3">
    <source>
        <dbReference type="EMBL" id="PIP22500.1"/>
    </source>
</evidence>
<comment type="similarity">
    <text evidence="1">Belongs to the metallophosphoesterase superfamily. YfcE family.</text>
</comment>
<protein>
    <recommendedName>
        <fullName evidence="2">Calcineurin-like phosphoesterase domain-containing protein</fullName>
    </recommendedName>
</protein>
<dbReference type="InterPro" id="IPR053193">
    <property type="entry name" value="MetalloPDE_YfcE-like"/>
</dbReference>
<dbReference type="AlphaFoldDB" id="A0A2G9YTF7"/>
<feature type="non-terminal residue" evidence="3">
    <location>
        <position position="1"/>
    </location>
</feature>
<reference evidence="3 4" key="1">
    <citation type="submission" date="2017-09" db="EMBL/GenBank/DDBJ databases">
        <title>Depth-based differentiation of microbial function through sediment-hosted aquifers and enrichment of novel symbionts in the deep terrestrial subsurface.</title>
        <authorList>
            <person name="Probst A.J."/>
            <person name="Ladd B."/>
            <person name="Jarett J.K."/>
            <person name="Geller-Mcgrath D.E."/>
            <person name="Sieber C.M."/>
            <person name="Emerson J.B."/>
            <person name="Anantharaman K."/>
            <person name="Thomas B.C."/>
            <person name="Malmstrom R."/>
            <person name="Stieglmeier M."/>
            <person name="Klingl A."/>
            <person name="Woyke T."/>
            <person name="Ryan C.M."/>
            <person name="Banfield J.F."/>
        </authorList>
    </citation>
    <scope>NUCLEOTIDE SEQUENCE [LARGE SCALE GENOMIC DNA]</scope>
    <source>
        <strain evidence="3">CG23_combo_of_CG06-09_8_20_14_all_39_25</strain>
    </source>
</reference>
<dbReference type="EMBL" id="PCRN01000009">
    <property type="protein sequence ID" value="PIP22500.1"/>
    <property type="molecule type" value="Genomic_DNA"/>
</dbReference>
<name>A0A2G9YTF7_9BACT</name>
<dbReference type="PANTHER" id="PTHR43165:SF1">
    <property type="entry name" value="PHOSPHODIESTERASE MJ0936"/>
    <property type="match status" value="1"/>
</dbReference>
<feature type="domain" description="Calcineurin-like phosphoesterase" evidence="2">
    <location>
        <begin position="33"/>
        <end position="107"/>
    </location>
</feature>
<dbReference type="PANTHER" id="PTHR43165">
    <property type="entry name" value="METALLOPHOSPHOESTERASE"/>
    <property type="match status" value="1"/>
</dbReference>
<dbReference type="Gene3D" id="3.60.21.10">
    <property type="match status" value="1"/>
</dbReference>
<gene>
    <name evidence="3" type="ORF">COX38_00190</name>
</gene>
<dbReference type="SUPFAM" id="SSF56300">
    <property type="entry name" value="Metallo-dependent phosphatases"/>
    <property type="match status" value="1"/>
</dbReference>
<comment type="caution">
    <text evidence="3">The sequence shown here is derived from an EMBL/GenBank/DDBJ whole genome shotgun (WGS) entry which is preliminary data.</text>
</comment>
<sequence>QGKTYIIFSKADADFSRIPEKSFKSLPRSKVWEEFGEAKLGGKNIAFCHFPEIARDLAKSQKYDLVFYGHTHKPWEEKIGKTRLVNPGNIAGLFYRATFAVYDTKTDKLELKIL</sequence>
<organism evidence="3 4">
    <name type="scientific">Candidatus Nealsonbacteria bacterium CG23_combo_of_CG06-09_8_20_14_all_39_25</name>
    <dbReference type="NCBI Taxonomy" id="1974723"/>
    <lineage>
        <taxon>Bacteria</taxon>
        <taxon>Candidatus Nealsoniibacteriota</taxon>
    </lineage>
</organism>
<evidence type="ECO:0000313" key="4">
    <source>
        <dbReference type="Proteomes" id="UP000229054"/>
    </source>
</evidence>
<evidence type="ECO:0000256" key="1">
    <source>
        <dbReference type="ARBA" id="ARBA00008950"/>
    </source>
</evidence>
<evidence type="ECO:0000259" key="2">
    <source>
        <dbReference type="Pfam" id="PF12850"/>
    </source>
</evidence>
<dbReference type="InterPro" id="IPR029052">
    <property type="entry name" value="Metallo-depent_PP-like"/>
</dbReference>